<proteinExistence type="predicted"/>
<sequence length="213" mass="24385">MARNKHPEETEQRILDAAGRLFLEKGYDNTTIQDIVDALGNLTKGAVYHHFSCKEDIMDALGDRMFYQNNPFDEALGRRDLNGLEKMRLVIRLSGQDARRNEMTRQAIPLLKNPRVLAQTMESNQKVLAPLWRKLLEEGNRDGSLHTEYADELAEVLPMLTNLWMGAGFADGQAAMMRRVHFLADLLEKMGVPLFDQALFDSMEQYIRALCDR</sequence>
<feature type="DNA-binding region" description="H-T-H motif" evidence="4">
    <location>
        <begin position="32"/>
        <end position="51"/>
    </location>
</feature>
<evidence type="ECO:0000256" key="1">
    <source>
        <dbReference type="ARBA" id="ARBA00023015"/>
    </source>
</evidence>
<dbReference type="RefSeq" id="WP_349214987.1">
    <property type="nucleotide sequence ID" value="NZ_JBBMFA010000059.1"/>
</dbReference>
<reference evidence="6 7" key="1">
    <citation type="submission" date="2024-03" db="EMBL/GenBank/DDBJ databases">
        <title>Human intestinal bacterial collection.</title>
        <authorList>
            <person name="Pauvert C."/>
            <person name="Hitch T.C.A."/>
            <person name="Clavel T."/>
        </authorList>
    </citation>
    <scope>NUCLEOTIDE SEQUENCE [LARGE SCALE GENOMIC DNA]</scope>
    <source>
        <strain evidence="6 7">CLA-JM-H11</strain>
    </source>
</reference>
<accession>A0ABV1GDH7</accession>
<keyword evidence="1" id="KW-0805">Transcription regulation</keyword>
<dbReference type="PANTHER" id="PTHR30055">
    <property type="entry name" value="HTH-TYPE TRANSCRIPTIONAL REGULATOR RUTR"/>
    <property type="match status" value="1"/>
</dbReference>
<dbReference type="EMBL" id="JBBMFA010000059">
    <property type="protein sequence ID" value="MEQ2519553.1"/>
    <property type="molecule type" value="Genomic_DNA"/>
</dbReference>
<comment type="caution">
    <text evidence="6">The sequence shown here is derived from an EMBL/GenBank/DDBJ whole genome shotgun (WGS) entry which is preliminary data.</text>
</comment>
<evidence type="ECO:0000256" key="3">
    <source>
        <dbReference type="ARBA" id="ARBA00023163"/>
    </source>
</evidence>
<feature type="domain" description="HTH tetR-type" evidence="5">
    <location>
        <begin position="8"/>
        <end position="69"/>
    </location>
</feature>
<dbReference type="PANTHER" id="PTHR30055:SF234">
    <property type="entry name" value="HTH-TYPE TRANSCRIPTIONAL REGULATOR BETI"/>
    <property type="match status" value="1"/>
</dbReference>
<dbReference type="PROSITE" id="PS50977">
    <property type="entry name" value="HTH_TETR_2"/>
    <property type="match status" value="1"/>
</dbReference>
<dbReference type="InterPro" id="IPR050109">
    <property type="entry name" value="HTH-type_TetR-like_transc_reg"/>
</dbReference>
<protein>
    <submittedName>
        <fullName evidence="6">TetR/AcrR family transcriptional regulator</fullName>
    </submittedName>
</protein>
<keyword evidence="3" id="KW-0804">Transcription</keyword>
<name>A0ABV1GDH7_9FIRM</name>
<evidence type="ECO:0000313" key="6">
    <source>
        <dbReference type="EMBL" id="MEQ2519553.1"/>
    </source>
</evidence>
<evidence type="ECO:0000313" key="7">
    <source>
        <dbReference type="Proteomes" id="UP001477672"/>
    </source>
</evidence>
<evidence type="ECO:0000256" key="4">
    <source>
        <dbReference type="PROSITE-ProRule" id="PRU00335"/>
    </source>
</evidence>
<gene>
    <name evidence="6" type="ORF">WMO24_03785</name>
</gene>
<dbReference type="InterPro" id="IPR001647">
    <property type="entry name" value="HTH_TetR"/>
</dbReference>
<keyword evidence="7" id="KW-1185">Reference proteome</keyword>
<evidence type="ECO:0000256" key="2">
    <source>
        <dbReference type="ARBA" id="ARBA00023125"/>
    </source>
</evidence>
<dbReference type="InterPro" id="IPR009057">
    <property type="entry name" value="Homeodomain-like_sf"/>
</dbReference>
<dbReference type="Proteomes" id="UP001477672">
    <property type="component" value="Unassembled WGS sequence"/>
</dbReference>
<dbReference type="SUPFAM" id="SSF46689">
    <property type="entry name" value="Homeodomain-like"/>
    <property type="match status" value="1"/>
</dbReference>
<dbReference type="Gene3D" id="1.10.357.10">
    <property type="entry name" value="Tetracycline Repressor, domain 2"/>
    <property type="match status" value="1"/>
</dbReference>
<keyword evidence="2 4" id="KW-0238">DNA-binding</keyword>
<evidence type="ECO:0000259" key="5">
    <source>
        <dbReference type="PROSITE" id="PS50977"/>
    </source>
</evidence>
<organism evidence="6 7">
    <name type="scientific">Ruthenibacterium intestinale</name>
    <dbReference type="NCBI Taxonomy" id="3133163"/>
    <lineage>
        <taxon>Bacteria</taxon>
        <taxon>Bacillati</taxon>
        <taxon>Bacillota</taxon>
        <taxon>Clostridia</taxon>
        <taxon>Eubacteriales</taxon>
        <taxon>Oscillospiraceae</taxon>
        <taxon>Ruthenibacterium</taxon>
    </lineage>
</organism>
<dbReference type="Pfam" id="PF00440">
    <property type="entry name" value="TetR_N"/>
    <property type="match status" value="1"/>
</dbReference>